<reference evidence="8" key="1">
    <citation type="submission" date="2016-03" db="EMBL/GenBank/DDBJ databases">
        <title>Complete genome sequence of the type strain Actinoalloteichus hymeniacidonis DSM 45092.</title>
        <authorList>
            <person name="Schaffert L."/>
            <person name="Albersmeier A."/>
            <person name="Winkler A."/>
            <person name="Kalinowski J."/>
            <person name="Zotchev S."/>
            <person name="Ruckert C."/>
        </authorList>
    </citation>
    <scope>NUCLEOTIDE SEQUENCE [LARGE SCALE GENOMIC DNA]</scope>
    <source>
        <strain evidence="8">HPA177(T) (DSM 45092(T))</strain>
    </source>
</reference>
<dbReference type="Gene3D" id="1.10.1740.10">
    <property type="match status" value="1"/>
</dbReference>
<dbReference type="InterPro" id="IPR039425">
    <property type="entry name" value="RNA_pol_sigma-70-like"/>
</dbReference>
<dbReference type="InterPro" id="IPR013325">
    <property type="entry name" value="RNA_pol_sigma_r2"/>
</dbReference>
<proteinExistence type="inferred from homology"/>
<dbReference type="SUPFAM" id="SSF88659">
    <property type="entry name" value="Sigma3 and sigma4 domains of RNA polymerase sigma factors"/>
    <property type="match status" value="1"/>
</dbReference>
<evidence type="ECO:0000256" key="4">
    <source>
        <dbReference type="ARBA" id="ARBA00023163"/>
    </source>
</evidence>
<keyword evidence="2" id="KW-0805">Transcription regulation</keyword>
<dbReference type="Pfam" id="PF04542">
    <property type="entry name" value="Sigma70_r2"/>
    <property type="match status" value="1"/>
</dbReference>
<keyword evidence="8" id="KW-1185">Reference proteome</keyword>
<dbReference type="InterPro" id="IPR014284">
    <property type="entry name" value="RNA_pol_sigma-70_dom"/>
</dbReference>
<dbReference type="RefSeq" id="WP_069852680.1">
    <property type="nucleotide sequence ID" value="NZ_CP014859.1"/>
</dbReference>
<gene>
    <name evidence="7" type="ORF">TL08_25570</name>
</gene>
<evidence type="ECO:0000256" key="2">
    <source>
        <dbReference type="ARBA" id="ARBA00023015"/>
    </source>
</evidence>
<evidence type="ECO:0000313" key="7">
    <source>
        <dbReference type="EMBL" id="AOS65887.1"/>
    </source>
</evidence>
<protein>
    <submittedName>
        <fullName evidence="7">RNA polymerase sigma factor, sigma-70 family</fullName>
    </submittedName>
</protein>
<name>A0AAC9HUQ8_9PSEU</name>
<dbReference type="InterPro" id="IPR013249">
    <property type="entry name" value="RNA_pol_sigma70_r4_t2"/>
</dbReference>
<dbReference type="GO" id="GO:0016987">
    <property type="term" value="F:sigma factor activity"/>
    <property type="evidence" value="ECO:0007669"/>
    <property type="project" value="UniProtKB-KW"/>
</dbReference>
<organism evidence="7 8">
    <name type="scientific">Actinoalloteichus hymeniacidonis</name>
    <dbReference type="NCBI Taxonomy" id="340345"/>
    <lineage>
        <taxon>Bacteria</taxon>
        <taxon>Bacillati</taxon>
        <taxon>Actinomycetota</taxon>
        <taxon>Actinomycetes</taxon>
        <taxon>Pseudonocardiales</taxon>
        <taxon>Pseudonocardiaceae</taxon>
        <taxon>Actinoalloteichus</taxon>
    </lineage>
</organism>
<evidence type="ECO:0000259" key="5">
    <source>
        <dbReference type="Pfam" id="PF04542"/>
    </source>
</evidence>
<dbReference type="EMBL" id="CP014859">
    <property type="protein sequence ID" value="AOS65887.1"/>
    <property type="molecule type" value="Genomic_DNA"/>
</dbReference>
<feature type="domain" description="RNA polymerase sigma-70 region 2" evidence="5">
    <location>
        <begin position="10"/>
        <end position="73"/>
    </location>
</feature>
<sequence>MSKKPFEQIVAEHANMVLRVCRAVVGQADAEDAWSETFLAALQAYPKLRAGANVQAWLVTTAHRKALDITRARVRDPVSTTTDVLVDQPTTTGLPEAPDHDLWAALKALPPRQRHTIAYRYLGGLPYKDIAEITGGTVEASRRAAADGVKTLRRIYAGHPHPRGDTR</sequence>
<keyword evidence="3" id="KW-0731">Sigma factor</keyword>
<comment type="similarity">
    <text evidence="1">Belongs to the sigma-70 factor family. ECF subfamily.</text>
</comment>
<dbReference type="KEGG" id="ahm:TL08_25570"/>
<dbReference type="Gene3D" id="1.10.10.10">
    <property type="entry name" value="Winged helix-like DNA-binding domain superfamily/Winged helix DNA-binding domain"/>
    <property type="match status" value="1"/>
</dbReference>
<feature type="domain" description="RNA polymerase sigma factor 70 region 4 type 2" evidence="6">
    <location>
        <begin position="101"/>
        <end position="152"/>
    </location>
</feature>
<evidence type="ECO:0000256" key="3">
    <source>
        <dbReference type="ARBA" id="ARBA00023082"/>
    </source>
</evidence>
<dbReference type="SUPFAM" id="SSF88946">
    <property type="entry name" value="Sigma2 domain of RNA polymerase sigma factors"/>
    <property type="match status" value="1"/>
</dbReference>
<evidence type="ECO:0000259" key="6">
    <source>
        <dbReference type="Pfam" id="PF08281"/>
    </source>
</evidence>
<dbReference type="InterPro" id="IPR013324">
    <property type="entry name" value="RNA_pol_sigma_r3/r4-like"/>
</dbReference>
<dbReference type="PANTHER" id="PTHR43133:SF51">
    <property type="entry name" value="RNA POLYMERASE SIGMA FACTOR"/>
    <property type="match status" value="1"/>
</dbReference>
<dbReference type="GO" id="GO:0003677">
    <property type="term" value="F:DNA binding"/>
    <property type="evidence" value="ECO:0007669"/>
    <property type="project" value="InterPro"/>
</dbReference>
<accession>A0AAC9HUQ8</accession>
<dbReference type="GO" id="GO:0006352">
    <property type="term" value="P:DNA-templated transcription initiation"/>
    <property type="evidence" value="ECO:0007669"/>
    <property type="project" value="InterPro"/>
</dbReference>
<dbReference type="CDD" id="cd06171">
    <property type="entry name" value="Sigma70_r4"/>
    <property type="match status" value="1"/>
</dbReference>
<keyword evidence="4" id="KW-0804">Transcription</keyword>
<dbReference type="InterPro" id="IPR007627">
    <property type="entry name" value="RNA_pol_sigma70_r2"/>
</dbReference>
<dbReference type="AlphaFoldDB" id="A0AAC9HUQ8"/>
<dbReference type="Pfam" id="PF08281">
    <property type="entry name" value="Sigma70_r4_2"/>
    <property type="match status" value="1"/>
</dbReference>
<dbReference type="NCBIfam" id="TIGR02937">
    <property type="entry name" value="sigma70-ECF"/>
    <property type="match status" value="1"/>
</dbReference>
<dbReference type="PANTHER" id="PTHR43133">
    <property type="entry name" value="RNA POLYMERASE ECF-TYPE SIGMA FACTO"/>
    <property type="match status" value="1"/>
</dbReference>
<evidence type="ECO:0000256" key="1">
    <source>
        <dbReference type="ARBA" id="ARBA00010641"/>
    </source>
</evidence>
<dbReference type="InterPro" id="IPR036388">
    <property type="entry name" value="WH-like_DNA-bd_sf"/>
</dbReference>
<dbReference type="Proteomes" id="UP000095210">
    <property type="component" value="Chromosome"/>
</dbReference>
<evidence type="ECO:0000313" key="8">
    <source>
        <dbReference type="Proteomes" id="UP000095210"/>
    </source>
</evidence>